<dbReference type="OrthoDB" id="37983at2759"/>
<dbReference type="InterPro" id="IPR000504">
    <property type="entry name" value="RRM_dom"/>
</dbReference>
<gene>
    <name evidence="3" type="ORF">SEMRO_151_G069110.1</name>
</gene>
<dbReference type="AlphaFoldDB" id="A0A9N8DHP6"/>
<reference evidence="3" key="1">
    <citation type="submission" date="2020-06" db="EMBL/GenBank/DDBJ databases">
        <authorList>
            <consortium name="Plant Systems Biology data submission"/>
        </authorList>
    </citation>
    <scope>NUCLEOTIDE SEQUENCE</scope>
    <source>
        <strain evidence="3">D6</strain>
    </source>
</reference>
<accession>A0A9N8DHP6</accession>
<comment type="caution">
    <text evidence="3">The sequence shown here is derived from an EMBL/GenBank/DDBJ whole genome shotgun (WGS) entry which is preliminary data.</text>
</comment>
<name>A0A9N8DHP6_9STRA</name>
<evidence type="ECO:0000313" key="4">
    <source>
        <dbReference type="Proteomes" id="UP001153069"/>
    </source>
</evidence>
<sequence length="257" mass="28053">MNLIRSLCLAVALSLAPPAAAWVSPYAGAGRASTSSRLQMAIDYNDPVVAEEFTQVQPMAFEDVEEELMKSGIRVPPTMNDMEAKLMLVEMRLRFSGKLGGRPEKKRPDKFSSKFEEAIWTKPAFDEFYDTLKANGDPNALNVVAEYVNSPDVALQRYGKDYRGLIRQAEQALTAPPPVKSSKLAFSGFPANMGEDACRMTLEALGEVVEFDCAPDEDFPILTGTIEYADIESAKAAVAQYNGMDMGMGTALSLKSV</sequence>
<evidence type="ECO:0000313" key="3">
    <source>
        <dbReference type="EMBL" id="CAB9502942.1"/>
    </source>
</evidence>
<feature type="signal peptide" evidence="1">
    <location>
        <begin position="1"/>
        <end position="21"/>
    </location>
</feature>
<dbReference type="Proteomes" id="UP001153069">
    <property type="component" value="Unassembled WGS sequence"/>
</dbReference>
<dbReference type="GO" id="GO:0003723">
    <property type="term" value="F:RNA binding"/>
    <property type="evidence" value="ECO:0007669"/>
    <property type="project" value="InterPro"/>
</dbReference>
<dbReference type="SUPFAM" id="SSF54928">
    <property type="entry name" value="RNA-binding domain, RBD"/>
    <property type="match status" value="1"/>
</dbReference>
<evidence type="ECO:0000259" key="2">
    <source>
        <dbReference type="Pfam" id="PF00076"/>
    </source>
</evidence>
<dbReference type="Pfam" id="PF00076">
    <property type="entry name" value="RRM_1"/>
    <property type="match status" value="1"/>
</dbReference>
<keyword evidence="1" id="KW-0732">Signal</keyword>
<keyword evidence="4" id="KW-1185">Reference proteome</keyword>
<protein>
    <recommendedName>
        <fullName evidence="2">RRM domain-containing protein</fullName>
    </recommendedName>
</protein>
<organism evidence="3 4">
    <name type="scientific">Seminavis robusta</name>
    <dbReference type="NCBI Taxonomy" id="568900"/>
    <lineage>
        <taxon>Eukaryota</taxon>
        <taxon>Sar</taxon>
        <taxon>Stramenopiles</taxon>
        <taxon>Ochrophyta</taxon>
        <taxon>Bacillariophyta</taxon>
        <taxon>Bacillariophyceae</taxon>
        <taxon>Bacillariophycidae</taxon>
        <taxon>Naviculales</taxon>
        <taxon>Naviculaceae</taxon>
        <taxon>Seminavis</taxon>
    </lineage>
</organism>
<evidence type="ECO:0000256" key="1">
    <source>
        <dbReference type="SAM" id="SignalP"/>
    </source>
</evidence>
<feature type="chain" id="PRO_5040324656" description="RRM domain-containing protein" evidence="1">
    <location>
        <begin position="22"/>
        <end position="257"/>
    </location>
</feature>
<dbReference type="InterPro" id="IPR035979">
    <property type="entry name" value="RBD_domain_sf"/>
</dbReference>
<proteinExistence type="predicted"/>
<dbReference type="EMBL" id="CAICTM010000150">
    <property type="protein sequence ID" value="CAB9502942.1"/>
    <property type="molecule type" value="Genomic_DNA"/>
</dbReference>
<feature type="domain" description="RRM" evidence="2">
    <location>
        <begin position="188"/>
        <end position="246"/>
    </location>
</feature>